<evidence type="ECO:0000313" key="3">
    <source>
        <dbReference type="Proteomes" id="UP000662618"/>
    </source>
</evidence>
<dbReference type="EMBL" id="CAJIMS010000001">
    <property type="protein sequence ID" value="CAD7799010.1"/>
    <property type="molecule type" value="Genomic_DNA"/>
</dbReference>
<keyword evidence="3" id="KW-1185">Reference proteome</keyword>
<organism evidence="2 3">
    <name type="scientific">Chryseobacterium aquaeductus</name>
    <dbReference type="NCBI Taxonomy" id="2675056"/>
    <lineage>
        <taxon>Bacteria</taxon>
        <taxon>Pseudomonadati</taxon>
        <taxon>Bacteroidota</taxon>
        <taxon>Flavobacteriia</taxon>
        <taxon>Flavobacteriales</taxon>
        <taxon>Weeksellaceae</taxon>
        <taxon>Chryseobacterium group</taxon>
        <taxon>Chryseobacterium</taxon>
    </lineage>
</organism>
<accession>A0A9N8MEP5</accession>
<reference evidence="2" key="1">
    <citation type="submission" date="2020-12" db="EMBL/GenBank/DDBJ databases">
        <authorList>
            <person name="Rodrigo-Torres L."/>
            <person name="Arahal R. D."/>
            <person name="Lucena T."/>
        </authorList>
    </citation>
    <scope>NUCLEOTIDE SEQUENCE</scope>
    <source>
        <strain evidence="2">CECT 9390</strain>
    </source>
</reference>
<proteinExistence type="predicted"/>
<gene>
    <name evidence="2" type="ORF">CHRY9390_00420</name>
</gene>
<evidence type="ECO:0000259" key="1">
    <source>
        <dbReference type="Pfam" id="PF17293"/>
    </source>
</evidence>
<name>A0A9N8MEP5_9FLAO</name>
<comment type="caution">
    <text evidence="2">The sequence shown here is derived from an EMBL/GenBank/DDBJ whole genome shotgun (WGS) entry which is preliminary data.</text>
</comment>
<sequence length="56" mass="6573">MNKTFNLLFYEKKAKINSVGEFPIYLRITIDGKINIRDQHKTYSKAFKMELCDAEG</sequence>
<dbReference type="AlphaFoldDB" id="A0A9N8MEP5"/>
<protein>
    <recommendedName>
        <fullName evidence="1">Arm DNA-binding domain-containing protein</fullName>
    </recommendedName>
</protein>
<evidence type="ECO:0000313" key="2">
    <source>
        <dbReference type="EMBL" id="CAD7799010.1"/>
    </source>
</evidence>
<feature type="domain" description="Arm DNA-binding" evidence="1">
    <location>
        <begin position="10"/>
        <end position="37"/>
    </location>
</feature>
<dbReference type="InterPro" id="IPR035386">
    <property type="entry name" value="Arm-DNA-bind_5"/>
</dbReference>
<dbReference type="RefSeq" id="WP_162086954.1">
    <property type="nucleotide sequence ID" value="NZ_CAJIMS010000001.1"/>
</dbReference>
<dbReference type="Proteomes" id="UP000662618">
    <property type="component" value="Unassembled WGS sequence"/>
</dbReference>
<dbReference type="Pfam" id="PF17293">
    <property type="entry name" value="Arm-DNA-bind_5"/>
    <property type="match status" value="1"/>
</dbReference>